<organism evidence="12 13">
    <name type="scientific">Phytohabitans suffuscus</name>
    <dbReference type="NCBI Taxonomy" id="624315"/>
    <lineage>
        <taxon>Bacteria</taxon>
        <taxon>Bacillati</taxon>
        <taxon>Actinomycetota</taxon>
        <taxon>Actinomycetes</taxon>
        <taxon>Micromonosporales</taxon>
        <taxon>Micromonosporaceae</taxon>
    </lineage>
</organism>
<comment type="subunit">
    <text evidence="3">Homodimer.</text>
</comment>
<feature type="binding site" evidence="11">
    <location>
        <position position="128"/>
    </location>
    <ligand>
        <name>Zn(2+)</name>
        <dbReference type="ChEBI" id="CHEBI:29105"/>
    </ligand>
</feature>
<dbReference type="InterPro" id="IPR036388">
    <property type="entry name" value="WH-like_DNA-bd_sf"/>
</dbReference>
<keyword evidence="7 11" id="KW-0862">Zinc</keyword>
<dbReference type="Gene3D" id="1.10.10.10">
    <property type="entry name" value="Winged helix-like DNA-binding domain superfamily/Winged helix DNA-binding domain"/>
    <property type="match status" value="1"/>
</dbReference>
<evidence type="ECO:0000256" key="8">
    <source>
        <dbReference type="ARBA" id="ARBA00023015"/>
    </source>
</evidence>
<evidence type="ECO:0000256" key="6">
    <source>
        <dbReference type="ARBA" id="ARBA00022723"/>
    </source>
</evidence>
<keyword evidence="6 11" id="KW-0479">Metal-binding</keyword>
<evidence type="ECO:0000256" key="10">
    <source>
        <dbReference type="ARBA" id="ARBA00023163"/>
    </source>
</evidence>
<dbReference type="GO" id="GO:0045892">
    <property type="term" value="P:negative regulation of DNA-templated transcription"/>
    <property type="evidence" value="ECO:0007669"/>
    <property type="project" value="TreeGrafter"/>
</dbReference>
<dbReference type="InterPro" id="IPR043135">
    <property type="entry name" value="Fur_C"/>
</dbReference>
<dbReference type="GO" id="GO:0000976">
    <property type="term" value="F:transcription cis-regulatory region binding"/>
    <property type="evidence" value="ECO:0007669"/>
    <property type="project" value="TreeGrafter"/>
</dbReference>
<dbReference type="FunFam" id="1.10.10.10:FF:000459">
    <property type="entry name" value="Ferric uptake regulation protein"/>
    <property type="match status" value="1"/>
</dbReference>
<feature type="binding site" evidence="11">
    <location>
        <position position="88"/>
    </location>
    <ligand>
        <name>Zn(2+)</name>
        <dbReference type="ChEBI" id="CHEBI:29105"/>
    </ligand>
</feature>
<evidence type="ECO:0000256" key="1">
    <source>
        <dbReference type="ARBA" id="ARBA00004496"/>
    </source>
</evidence>
<keyword evidence="9" id="KW-0238">DNA-binding</keyword>
<evidence type="ECO:0000256" key="3">
    <source>
        <dbReference type="ARBA" id="ARBA00011738"/>
    </source>
</evidence>
<comment type="subcellular location">
    <subcellularLocation>
        <location evidence="1">Cytoplasm</location>
    </subcellularLocation>
</comment>
<dbReference type="GO" id="GO:0003700">
    <property type="term" value="F:DNA-binding transcription factor activity"/>
    <property type="evidence" value="ECO:0007669"/>
    <property type="project" value="InterPro"/>
</dbReference>
<keyword evidence="10" id="KW-0804">Transcription</keyword>
<dbReference type="InterPro" id="IPR036390">
    <property type="entry name" value="WH_DNA-bd_sf"/>
</dbReference>
<evidence type="ECO:0000256" key="7">
    <source>
        <dbReference type="ARBA" id="ARBA00022833"/>
    </source>
</evidence>
<reference evidence="12 13" key="1">
    <citation type="submission" date="2020-03" db="EMBL/GenBank/DDBJ databases">
        <title>Whole genome shotgun sequence of Phytohabitans suffuscus NBRC 105367.</title>
        <authorList>
            <person name="Komaki H."/>
            <person name="Tamura T."/>
        </authorList>
    </citation>
    <scope>NUCLEOTIDE SEQUENCE [LARGE SCALE GENOMIC DNA]</scope>
    <source>
        <strain evidence="12 13">NBRC 105367</strain>
    </source>
</reference>
<dbReference type="PANTHER" id="PTHR33202:SF2">
    <property type="entry name" value="FERRIC UPTAKE REGULATION PROTEIN"/>
    <property type="match status" value="1"/>
</dbReference>
<evidence type="ECO:0000256" key="4">
    <source>
        <dbReference type="ARBA" id="ARBA00022490"/>
    </source>
</evidence>
<dbReference type="GO" id="GO:0008270">
    <property type="term" value="F:zinc ion binding"/>
    <property type="evidence" value="ECO:0007669"/>
    <property type="project" value="TreeGrafter"/>
</dbReference>
<comment type="cofactor">
    <cofactor evidence="11">
        <name>Zn(2+)</name>
        <dbReference type="ChEBI" id="CHEBI:29105"/>
    </cofactor>
    <text evidence="11">Binds 1 zinc ion per subunit.</text>
</comment>
<dbReference type="EMBL" id="AP022871">
    <property type="protein sequence ID" value="BCB83162.1"/>
    <property type="molecule type" value="Genomic_DNA"/>
</dbReference>
<gene>
    <name evidence="12" type="ORF">Psuf_004750</name>
</gene>
<evidence type="ECO:0000256" key="9">
    <source>
        <dbReference type="ARBA" id="ARBA00023125"/>
    </source>
</evidence>
<protein>
    <submittedName>
        <fullName evidence="12">Transcriptional repressor</fullName>
    </submittedName>
</protein>
<evidence type="ECO:0000313" key="12">
    <source>
        <dbReference type="EMBL" id="BCB83162.1"/>
    </source>
</evidence>
<feature type="binding site" evidence="11">
    <location>
        <position position="131"/>
    </location>
    <ligand>
        <name>Zn(2+)</name>
        <dbReference type="ChEBI" id="CHEBI:29105"/>
    </ligand>
</feature>
<feature type="binding site" evidence="11">
    <location>
        <position position="91"/>
    </location>
    <ligand>
        <name>Zn(2+)</name>
        <dbReference type="ChEBI" id="CHEBI:29105"/>
    </ligand>
</feature>
<evidence type="ECO:0000256" key="2">
    <source>
        <dbReference type="ARBA" id="ARBA00007957"/>
    </source>
</evidence>
<name>A0A6F8YAM0_9ACTN</name>
<sequence length="137" mass="15219">MAEEAHGLGRHTRQRQQVTALLEETDEFRSAQRLHEMLRARGVPVGLTTVYRTLQILAETGEVDVIRLPSGEHLYRRCSAGRHHHLVCRHCARTVEIPGPGVDQWAGRIALQHGYVDIAQTLELFGTCADCAAQSGT</sequence>
<dbReference type="AlphaFoldDB" id="A0A6F8YAM0"/>
<dbReference type="GO" id="GO:0005829">
    <property type="term" value="C:cytosol"/>
    <property type="evidence" value="ECO:0007669"/>
    <property type="project" value="TreeGrafter"/>
</dbReference>
<dbReference type="GO" id="GO:1900376">
    <property type="term" value="P:regulation of secondary metabolite biosynthetic process"/>
    <property type="evidence" value="ECO:0007669"/>
    <property type="project" value="TreeGrafter"/>
</dbReference>
<comment type="similarity">
    <text evidence="2">Belongs to the Fur family.</text>
</comment>
<proteinExistence type="inferred from homology"/>
<dbReference type="SUPFAM" id="SSF46785">
    <property type="entry name" value="Winged helix' DNA-binding domain"/>
    <property type="match status" value="1"/>
</dbReference>
<dbReference type="Proteomes" id="UP000503011">
    <property type="component" value="Chromosome"/>
</dbReference>
<dbReference type="Pfam" id="PF01475">
    <property type="entry name" value="FUR"/>
    <property type="match status" value="1"/>
</dbReference>
<dbReference type="Gene3D" id="3.30.1490.190">
    <property type="match status" value="1"/>
</dbReference>
<dbReference type="RefSeq" id="WP_232074492.1">
    <property type="nucleotide sequence ID" value="NZ_AP022871.1"/>
</dbReference>
<reference evidence="12 13" key="2">
    <citation type="submission" date="2020-03" db="EMBL/GenBank/DDBJ databases">
        <authorList>
            <person name="Ichikawa N."/>
            <person name="Kimura A."/>
            <person name="Kitahashi Y."/>
            <person name="Uohara A."/>
        </authorList>
    </citation>
    <scope>NUCLEOTIDE SEQUENCE [LARGE SCALE GENOMIC DNA]</scope>
    <source>
        <strain evidence="12 13">NBRC 105367</strain>
    </source>
</reference>
<dbReference type="InterPro" id="IPR002481">
    <property type="entry name" value="FUR"/>
</dbReference>
<evidence type="ECO:0000256" key="11">
    <source>
        <dbReference type="PIRSR" id="PIRSR602481-1"/>
    </source>
</evidence>
<keyword evidence="13" id="KW-1185">Reference proteome</keyword>
<dbReference type="PANTHER" id="PTHR33202">
    <property type="entry name" value="ZINC UPTAKE REGULATION PROTEIN"/>
    <property type="match status" value="1"/>
</dbReference>
<keyword evidence="4" id="KW-0963">Cytoplasm</keyword>
<dbReference type="KEGG" id="psuu:Psuf_004750"/>
<keyword evidence="5" id="KW-0678">Repressor</keyword>
<accession>A0A6F8YAM0</accession>
<evidence type="ECO:0000256" key="5">
    <source>
        <dbReference type="ARBA" id="ARBA00022491"/>
    </source>
</evidence>
<keyword evidence="8" id="KW-0805">Transcription regulation</keyword>
<evidence type="ECO:0000313" key="13">
    <source>
        <dbReference type="Proteomes" id="UP000503011"/>
    </source>
</evidence>
<dbReference type="CDD" id="cd07153">
    <property type="entry name" value="Fur_like"/>
    <property type="match status" value="1"/>
</dbReference>